<feature type="domain" description="MyTH4" evidence="2">
    <location>
        <begin position="184"/>
        <end position="345"/>
    </location>
</feature>
<feature type="compositionally biased region" description="Basic and acidic residues" evidence="1">
    <location>
        <begin position="470"/>
        <end position="484"/>
    </location>
</feature>
<dbReference type="Gene3D" id="1.25.40.530">
    <property type="entry name" value="MyTH4 domain"/>
    <property type="match status" value="1"/>
</dbReference>
<evidence type="ECO:0000313" key="3">
    <source>
        <dbReference type="EMBL" id="KAK8867130.1"/>
    </source>
</evidence>
<dbReference type="Pfam" id="PF00620">
    <property type="entry name" value="RhoGAP"/>
    <property type="match status" value="1"/>
</dbReference>
<evidence type="ECO:0000313" key="4">
    <source>
        <dbReference type="Proteomes" id="UP001470230"/>
    </source>
</evidence>
<name>A0ABR2IQE1_9EUKA</name>
<dbReference type="Pfam" id="PF00784">
    <property type="entry name" value="MyTH4"/>
    <property type="match status" value="1"/>
</dbReference>
<dbReference type="InterPro" id="IPR008936">
    <property type="entry name" value="Rho_GTPase_activation_prot"/>
</dbReference>
<dbReference type="PANTHER" id="PTHR45876:SF8">
    <property type="entry name" value="FI04035P"/>
    <property type="match status" value="1"/>
</dbReference>
<dbReference type="PANTHER" id="PTHR45876">
    <property type="entry name" value="FI04035P"/>
    <property type="match status" value="1"/>
</dbReference>
<dbReference type="EMBL" id="JAPFFF010000015">
    <property type="protein sequence ID" value="KAK8867130.1"/>
    <property type="molecule type" value="Genomic_DNA"/>
</dbReference>
<feature type="region of interest" description="Disordered" evidence="1">
    <location>
        <begin position="1"/>
        <end position="27"/>
    </location>
</feature>
<feature type="compositionally biased region" description="Basic and acidic residues" evidence="1">
    <location>
        <begin position="423"/>
        <end position="438"/>
    </location>
</feature>
<gene>
    <name evidence="3" type="ORF">M9Y10_010103</name>
</gene>
<comment type="caution">
    <text evidence="3">The sequence shown here is derived from an EMBL/GenBank/DDBJ whole genome shotgun (WGS) entry which is preliminary data.</text>
</comment>
<dbReference type="InterPro" id="IPR000857">
    <property type="entry name" value="MyTH4_dom"/>
</dbReference>
<feature type="compositionally biased region" description="Polar residues" evidence="1">
    <location>
        <begin position="501"/>
        <end position="512"/>
    </location>
</feature>
<keyword evidence="4" id="KW-1185">Reference proteome</keyword>
<feature type="compositionally biased region" description="Low complexity" evidence="1">
    <location>
        <begin position="409"/>
        <end position="422"/>
    </location>
</feature>
<proteinExistence type="predicted"/>
<dbReference type="PROSITE" id="PS51016">
    <property type="entry name" value="MYTH4"/>
    <property type="match status" value="1"/>
</dbReference>
<dbReference type="Gene3D" id="1.10.555.10">
    <property type="entry name" value="Rho GTPase activation protein"/>
    <property type="match status" value="1"/>
</dbReference>
<evidence type="ECO:0000256" key="1">
    <source>
        <dbReference type="SAM" id="MobiDB-lite"/>
    </source>
</evidence>
<sequence length="716" mass="82385">MSFPTSLNDEQTKKLSQPNKNKHFNNTLPFSQPVLQNNDDKNLQLIKNQIPKIDSAILFQSNDLLNENEEFDSSISMSKTASSQIPLISFANDSNFLTDNGSIEQYNSIIKLSKTRKFTSGIKINYYFNDLFRREIKAPHLQTREELFSFVEPYSIENYAKTHFRKQIGIIFFTNQSIKELTTFSIKPPSKPLLEKTPVTKKDSVSRLVTHLFYFIGVLSDEKQDQYYKGREDELKENLTISIVNILKEDDSLIDEFYMQLIKTMRGSPSEESLLFSWKLFLTISTIFFVKDSEVSNVIRWFLIHNLFEDNIFGEYANYSFIRFYERNVLERHFDSSMTKNDIVRIPLGVRYGIKMFKCSLYMQLWNQKREFPNLPIPLTVYLVVKTLIKNGVFVTPNPFPDLGEAPRKNSSSKSSANMSAKNADDKDGSNEGNRLKDSQTGSSSIKVESINYNSIKEDQRRNKQLADINQDKKEEQTDEDKPIGNDANQCNSIDRKDTVNESLADSVKNNENSTKSDKSGSNSGGSSGRFNTDGSNCYRKAEMATVKMWAAKLNGDHSIINDGEVANLLALLLIWMINLLDPIVPKCMASSFVDTFTNTDDSSYKEKCQEFVENLPLFHKNTLKYLIGFLREIAKNEKFTHETHQTIAETLGFYFVRTSFITIDPFTRKEMTEVSPNFLLYCLDNLDVKDIYPLNPAYEVVSKEDEEEEDEEENF</sequence>
<feature type="compositionally biased region" description="Polar residues" evidence="1">
    <location>
        <begin position="439"/>
        <end position="455"/>
    </location>
</feature>
<dbReference type="SUPFAM" id="SSF48350">
    <property type="entry name" value="GTPase activation domain, GAP"/>
    <property type="match status" value="1"/>
</dbReference>
<evidence type="ECO:0000259" key="2">
    <source>
        <dbReference type="PROSITE" id="PS51016"/>
    </source>
</evidence>
<accession>A0ABR2IQE1</accession>
<reference evidence="3 4" key="1">
    <citation type="submission" date="2024-04" db="EMBL/GenBank/DDBJ databases">
        <title>Tritrichomonas musculus Genome.</title>
        <authorList>
            <person name="Alves-Ferreira E."/>
            <person name="Grigg M."/>
            <person name="Lorenzi H."/>
            <person name="Galac M."/>
        </authorList>
    </citation>
    <scope>NUCLEOTIDE SEQUENCE [LARGE SCALE GENOMIC DNA]</scope>
    <source>
        <strain evidence="3 4">EAF2021</strain>
    </source>
</reference>
<protein>
    <submittedName>
        <fullName evidence="3">Rho GTPase activating protein 39</fullName>
    </submittedName>
</protein>
<dbReference type="SMART" id="SM00324">
    <property type="entry name" value="RhoGAP"/>
    <property type="match status" value="1"/>
</dbReference>
<dbReference type="InterPro" id="IPR038185">
    <property type="entry name" value="MyTH4_dom_sf"/>
</dbReference>
<dbReference type="Proteomes" id="UP001470230">
    <property type="component" value="Unassembled WGS sequence"/>
</dbReference>
<feature type="region of interest" description="Disordered" evidence="1">
    <location>
        <begin position="400"/>
        <end position="533"/>
    </location>
</feature>
<dbReference type="InterPro" id="IPR000198">
    <property type="entry name" value="RhoGAP_dom"/>
</dbReference>
<organism evidence="3 4">
    <name type="scientific">Tritrichomonas musculus</name>
    <dbReference type="NCBI Taxonomy" id="1915356"/>
    <lineage>
        <taxon>Eukaryota</taxon>
        <taxon>Metamonada</taxon>
        <taxon>Parabasalia</taxon>
        <taxon>Tritrichomonadida</taxon>
        <taxon>Tritrichomonadidae</taxon>
        <taxon>Tritrichomonas</taxon>
    </lineage>
</organism>